<dbReference type="PROSITE" id="PS51900">
    <property type="entry name" value="CB"/>
    <property type="match status" value="1"/>
</dbReference>
<dbReference type="PANTHER" id="PTHR30349">
    <property type="entry name" value="PHAGE INTEGRASE-RELATED"/>
    <property type="match status" value="1"/>
</dbReference>
<evidence type="ECO:0000259" key="6">
    <source>
        <dbReference type="PROSITE" id="PS51900"/>
    </source>
</evidence>
<dbReference type="InterPro" id="IPR002104">
    <property type="entry name" value="Integrase_catalytic"/>
</dbReference>
<dbReference type="PROSITE" id="PS51898">
    <property type="entry name" value="TYR_RECOMBINASE"/>
    <property type="match status" value="1"/>
</dbReference>
<feature type="domain" description="Core-binding (CB)" evidence="6">
    <location>
        <begin position="21"/>
        <end position="103"/>
    </location>
</feature>
<dbReference type="Proteomes" id="UP000076512">
    <property type="component" value="Unassembled WGS sequence"/>
</dbReference>
<dbReference type="InterPro" id="IPR050090">
    <property type="entry name" value="Tyrosine_recombinase_XerCD"/>
</dbReference>
<dbReference type="EMBL" id="LWGR01000019">
    <property type="protein sequence ID" value="KZM69718.1"/>
    <property type="molecule type" value="Genomic_DNA"/>
</dbReference>
<dbReference type="GO" id="GO:0003677">
    <property type="term" value="F:DNA binding"/>
    <property type="evidence" value="ECO:0007669"/>
    <property type="project" value="UniProtKB-UniRule"/>
</dbReference>
<dbReference type="GO" id="GO:0006310">
    <property type="term" value="P:DNA recombination"/>
    <property type="evidence" value="ECO:0007669"/>
    <property type="project" value="UniProtKB-KW"/>
</dbReference>
<evidence type="ECO:0000256" key="2">
    <source>
        <dbReference type="ARBA" id="ARBA00023125"/>
    </source>
</evidence>
<dbReference type="GO" id="GO:0015074">
    <property type="term" value="P:DNA integration"/>
    <property type="evidence" value="ECO:0007669"/>
    <property type="project" value="InterPro"/>
</dbReference>
<organism evidence="7 8">
    <name type="scientific">Nocardia terpenica</name>
    <dbReference type="NCBI Taxonomy" id="455432"/>
    <lineage>
        <taxon>Bacteria</taxon>
        <taxon>Bacillati</taxon>
        <taxon>Actinomycetota</taxon>
        <taxon>Actinomycetes</taxon>
        <taxon>Mycobacteriales</taxon>
        <taxon>Nocardiaceae</taxon>
        <taxon>Nocardia</taxon>
    </lineage>
</organism>
<gene>
    <name evidence="7" type="ORF">AWN90_07800</name>
</gene>
<dbReference type="InterPro" id="IPR011010">
    <property type="entry name" value="DNA_brk_join_enz"/>
</dbReference>
<dbReference type="Gene3D" id="1.10.443.10">
    <property type="entry name" value="Intergrase catalytic core"/>
    <property type="match status" value="1"/>
</dbReference>
<proteinExistence type="inferred from homology"/>
<dbReference type="SUPFAM" id="SSF56349">
    <property type="entry name" value="DNA breaking-rejoining enzymes"/>
    <property type="match status" value="1"/>
</dbReference>
<reference evidence="7 8" key="1">
    <citation type="submission" date="2016-04" db="EMBL/GenBank/DDBJ databases">
        <authorList>
            <person name="Evans L.H."/>
            <person name="Alamgir A."/>
            <person name="Owens N."/>
            <person name="Weber N.D."/>
            <person name="Virtaneva K."/>
            <person name="Barbian K."/>
            <person name="Babar A."/>
            <person name="Rosenke K."/>
        </authorList>
    </citation>
    <scope>NUCLEOTIDE SEQUENCE [LARGE SCALE GENOMIC DNA]</scope>
    <source>
        <strain evidence="7 8">IFM 0406</strain>
    </source>
</reference>
<dbReference type="AlphaFoldDB" id="A0A161X9G3"/>
<dbReference type="PANTHER" id="PTHR30349:SF64">
    <property type="entry name" value="PROPHAGE INTEGRASE INTD-RELATED"/>
    <property type="match status" value="1"/>
</dbReference>
<evidence type="ECO:0000256" key="4">
    <source>
        <dbReference type="PROSITE-ProRule" id="PRU01248"/>
    </source>
</evidence>
<sequence length="331" mass="36877">MSTTEVQILQGDWIDPERGKILLKEYVERWIDQRPGLRPRTRELYRWLLRKHVEETDLGGTAVGKLTTPMVRQWRSGRIEAGVSEIVTAKAYRLVRAALNTAVDEDKIIPRNPCRVRGADRENSPERPVLTVGQVFALAGAVPDRYRVLILLTAFCSLRWGEVSALTRADLSEGATTVRIGKALVELPAKGLVVASPKSRAGIRTLTVPEAVRSDVLMHLEKYARTAPSAYVFTGLKGNPLRRSNFAQQVKWAKVTAGVGLTGVHFHDLRHAGNLWASKSGMSTKDLMARMGHDDMRAALIYQRATDDAQRRIADDLSRMAKEYREGRSGA</sequence>
<evidence type="ECO:0000259" key="5">
    <source>
        <dbReference type="PROSITE" id="PS51898"/>
    </source>
</evidence>
<keyword evidence="3" id="KW-0233">DNA recombination</keyword>
<dbReference type="InterPro" id="IPR010998">
    <property type="entry name" value="Integrase_recombinase_N"/>
</dbReference>
<comment type="caution">
    <text evidence="7">The sequence shown here is derived from an EMBL/GenBank/DDBJ whole genome shotgun (WGS) entry which is preliminary data.</text>
</comment>
<dbReference type="STRING" id="455432.AWN90_07800"/>
<keyword evidence="8" id="KW-1185">Reference proteome</keyword>
<name>A0A161X9G3_9NOCA</name>
<feature type="domain" description="Tyr recombinase" evidence="5">
    <location>
        <begin position="125"/>
        <end position="315"/>
    </location>
</feature>
<keyword evidence="2 4" id="KW-0238">DNA-binding</keyword>
<comment type="similarity">
    <text evidence="1">Belongs to the 'phage' integrase family.</text>
</comment>
<evidence type="ECO:0000313" key="7">
    <source>
        <dbReference type="EMBL" id="KZM69718.1"/>
    </source>
</evidence>
<dbReference type="InterPro" id="IPR013762">
    <property type="entry name" value="Integrase-like_cat_sf"/>
</dbReference>
<accession>A0A161X9G3</accession>
<protein>
    <submittedName>
        <fullName evidence="7">Integrase</fullName>
    </submittedName>
</protein>
<dbReference type="InterPro" id="IPR044068">
    <property type="entry name" value="CB"/>
</dbReference>
<dbReference type="Gene3D" id="1.10.150.130">
    <property type="match status" value="1"/>
</dbReference>
<evidence type="ECO:0000256" key="3">
    <source>
        <dbReference type="ARBA" id="ARBA00023172"/>
    </source>
</evidence>
<dbReference type="Pfam" id="PF00589">
    <property type="entry name" value="Phage_integrase"/>
    <property type="match status" value="1"/>
</dbReference>
<evidence type="ECO:0000313" key="8">
    <source>
        <dbReference type="Proteomes" id="UP000076512"/>
    </source>
</evidence>
<evidence type="ECO:0000256" key="1">
    <source>
        <dbReference type="ARBA" id="ARBA00008857"/>
    </source>
</evidence>